<name>A0A9W4XHP2_9ASCO</name>
<evidence type="ECO:0000313" key="9">
    <source>
        <dbReference type="Proteomes" id="UP001152885"/>
    </source>
</evidence>
<gene>
    <name evidence="8" type="ORF">CANVERA_P3751</name>
</gene>
<dbReference type="AlphaFoldDB" id="A0A9W4XHP2"/>
<evidence type="ECO:0000313" key="8">
    <source>
        <dbReference type="EMBL" id="CAI5759242.1"/>
    </source>
</evidence>
<keyword evidence="3 7" id="KW-0812">Transmembrane</keyword>
<evidence type="ECO:0000256" key="6">
    <source>
        <dbReference type="ARBA" id="ARBA00023136"/>
    </source>
</evidence>
<dbReference type="Pfam" id="PF06645">
    <property type="entry name" value="SPC12"/>
    <property type="match status" value="1"/>
</dbReference>
<dbReference type="Proteomes" id="UP001152885">
    <property type="component" value="Unassembled WGS sequence"/>
</dbReference>
<protein>
    <submittedName>
        <fullName evidence="8">Uncharacterized protein</fullName>
    </submittedName>
</protein>
<proteinExistence type="inferred from homology"/>
<accession>A0A9W4XHP2</accession>
<dbReference type="GO" id="GO:0006465">
    <property type="term" value="P:signal peptide processing"/>
    <property type="evidence" value="ECO:0007669"/>
    <property type="project" value="InterPro"/>
</dbReference>
<evidence type="ECO:0000256" key="1">
    <source>
        <dbReference type="ARBA" id="ARBA00004477"/>
    </source>
</evidence>
<dbReference type="InterPro" id="IPR009542">
    <property type="entry name" value="Spc1/SPCS1"/>
</dbReference>
<evidence type="ECO:0000256" key="5">
    <source>
        <dbReference type="ARBA" id="ARBA00022989"/>
    </source>
</evidence>
<dbReference type="OrthoDB" id="4008070at2759"/>
<keyword evidence="9" id="KW-1185">Reference proteome</keyword>
<feature type="transmembrane region" description="Helical" evidence="7">
    <location>
        <begin position="47"/>
        <end position="69"/>
    </location>
</feature>
<comment type="subcellular location">
    <subcellularLocation>
        <location evidence="1">Endoplasmic reticulum membrane</location>
        <topology evidence="1">Multi-pass membrane protein</topology>
    </subcellularLocation>
</comment>
<keyword evidence="6 7" id="KW-0472">Membrane</keyword>
<keyword evidence="4" id="KW-0256">Endoplasmic reticulum</keyword>
<evidence type="ECO:0000256" key="4">
    <source>
        <dbReference type="ARBA" id="ARBA00022824"/>
    </source>
</evidence>
<evidence type="ECO:0000256" key="3">
    <source>
        <dbReference type="ARBA" id="ARBA00022692"/>
    </source>
</evidence>
<reference evidence="8" key="1">
    <citation type="submission" date="2022-12" db="EMBL/GenBank/DDBJ databases">
        <authorList>
            <person name="Brejova B."/>
        </authorList>
    </citation>
    <scope>NUCLEOTIDE SEQUENCE</scope>
</reference>
<evidence type="ECO:0000256" key="7">
    <source>
        <dbReference type="SAM" id="Phobius"/>
    </source>
</evidence>
<dbReference type="EMBL" id="CANTUO010000004">
    <property type="protein sequence ID" value="CAI5759242.1"/>
    <property type="molecule type" value="Genomic_DNA"/>
</dbReference>
<organism evidence="8 9">
    <name type="scientific">Candida verbasci</name>
    <dbReference type="NCBI Taxonomy" id="1227364"/>
    <lineage>
        <taxon>Eukaryota</taxon>
        <taxon>Fungi</taxon>
        <taxon>Dikarya</taxon>
        <taxon>Ascomycota</taxon>
        <taxon>Saccharomycotina</taxon>
        <taxon>Pichiomycetes</taxon>
        <taxon>Debaryomycetaceae</taxon>
        <taxon>Candida/Lodderomyces clade</taxon>
        <taxon>Candida</taxon>
    </lineage>
</organism>
<comment type="caution">
    <text evidence="8">The sequence shown here is derived from an EMBL/GenBank/DDBJ whole genome shotgun (WGS) entry which is preliminary data.</text>
</comment>
<keyword evidence="5 7" id="KW-1133">Transmembrane helix</keyword>
<evidence type="ECO:0000256" key="2">
    <source>
        <dbReference type="ARBA" id="ARBA00005245"/>
    </source>
</evidence>
<dbReference type="GO" id="GO:0005787">
    <property type="term" value="C:signal peptidase complex"/>
    <property type="evidence" value="ECO:0007669"/>
    <property type="project" value="InterPro"/>
</dbReference>
<sequence length="82" mass="9262">MDQIVECVEFPITIPNQKAVEKVINKATIANILTSLAVGILSNNLLYIVYTFAALLIILLLIVCPNWLFKSQPSIEWLNIKY</sequence>
<comment type="similarity">
    <text evidence="2">Belongs to the SPCS1 family.</text>
</comment>